<evidence type="ECO:0000313" key="2">
    <source>
        <dbReference type="EMBL" id="KAG6379438.1"/>
    </source>
</evidence>
<dbReference type="AlphaFoldDB" id="A0A8I2YYR2"/>
<evidence type="ECO:0000256" key="1">
    <source>
        <dbReference type="SAM" id="MobiDB-lite"/>
    </source>
</evidence>
<keyword evidence="3" id="KW-1185">Reference proteome</keyword>
<feature type="region of interest" description="Disordered" evidence="1">
    <location>
        <begin position="135"/>
        <end position="216"/>
    </location>
</feature>
<dbReference type="OrthoDB" id="10392362at2759"/>
<proteinExistence type="predicted"/>
<protein>
    <submittedName>
        <fullName evidence="2">Uncharacterized protein</fullName>
    </submittedName>
</protein>
<dbReference type="Proteomes" id="UP000683000">
    <property type="component" value="Unassembled WGS sequence"/>
</dbReference>
<reference evidence="2" key="1">
    <citation type="submission" date="2021-03" db="EMBL/GenBank/DDBJ databases">
        <title>Evolutionary innovations through gain and loss of genes in the ectomycorrhizal Boletales.</title>
        <authorList>
            <person name="Wu G."/>
            <person name="Miyauchi S."/>
            <person name="Morin E."/>
            <person name="Yang Z.-L."/>
            <person name="Xu J."/>
            <person name="Martin F.M."/>
        </authorList>
    </citation>
    <scope>NUCLEOTIDE SEQUENCE</scope>
    <source>
        <strain evidence="2">BR01</strain>
    </source>
</reference>
<dbReference type="EMBL" id="JAGFBS010000005">
    <property type="protein sequence ID" value="KAG6379438.1"/>
    <property type="molecule type" value="Genomic_DNA"/>
</dbReference>
<gene>
    <name evidence="2" type="ORF">JVT61DRAFT_11908</name>
</gene>
<feature type="compositionally biased region" description="Basic and acidic residues" evidence="1">
    <location>
        <begin position="188"/>
        <end position="197"/>
    </location>
</feature>
<feature type="compositionally biased region" description="Polar residues" evidence="1">
    <location>
        <begin position="58"/>
        <end position="70"/>
    </location>
</feature>
<organism evidence="2 3">
    <name type="scientific">Boletus reticuloceps</name>
    <dbReference type="NCBI Taxonomy" id="495285"/>
    <lineage>
        <taxon>Eukaryota</taxon>
        <taxon>Fungi</taxon>
        <taxon>Dikarya</taxon>
        <taxon>Basidiomycota</taxon>
        <taxon>Agaricomycotina</taxon>
        <taxon>Agaricomycetes</taxon>
        <taxon>Agaricomycetidae</taxon>
        <taxon>Boletales</taxon>
        <taxon>Boletineae</taxon>
        <taxon>Boletaceae</taxon>
        <taxon>Boletoideae</taxon>
        <taxon>Boletus</taxon>
    </lineage>
</organism>
<accession>A0A8I2YYR2</accession>
<feature type="compositionally biased region" description="Low complexity" evidence="1">
    <location>
        <begin position="149"/>
        <end position="162"/>
    </location>
</feature>
<feature type="region of interest" description="Disordered" evidence="1">
    <location>
        <begin position="55"/>
        <end position="82"/>
    </location>
</feature>
<evidence type="ECO:0000313" key="3">
    <source>
        <dbReference type="Proteomes" id="UP000683000"/>
    </source>
</evidence>
<name>A0A8I2YYR2_9AGAM</name>
<sequence>MLSEYTGDQKQTSLSTFQYGFPTHPQAVLAQQQDGLKYEPQYAQEDLAVKEPQWEPAQVQSENGQTQASHPTLVEPENTKVPHSCGNNPRTWCSGNGVICLNSLRAFVSQYPRALSKGELLKLVIKAISPEFSHPKTGRCWRTEPSGLSATVSTSTPATSDSYVSPPDNLVVTPPSMYSVRSGKRKRSVEYPEDPKNRGQSMNTQDEPKDDGEPHANIAVDDREKCKKKRKRTDGKLICFICEILEIDYQPLSRRDALKRHFLTWHGMFQMLLTDEYSGYNILKSRNINQLVNLRSLILLCLHVQAEARAHGVEVKEEDDIALSQHPHVISALHRA</sequence>
<comment type="caution">
    <text evidence="2">The sequence shown here is derived from an EMBL/GenBank/DDBJ whole genome shotgun (WGS) entry which is preliminary data.</text>
</comment>